<evidence type="ECO:0000313" key="2">
    <source>
        <dbReference type="EMBL" id="KAJ7694835.1"/>
    </source>
</evidence>
<name>A0AAD7GLL4_MYCRO</name>
<evidence type="ECO:0000313" key="3">
    <source>
        <dbReference type="Proteomes" id="UP001221757"/>
    </source>
</evidence>
<proteinExistence type="predicted"/>
<keyword evidence="3" id="KW-1185">Reference proteome</keyword>
<dbReference type="AlphaFoldDB" id="A0AAD7GLL4"/>
<comment type="caution">
    <text evidence="2">The sequence shown here is derived from an EMBL/GenBank/DDBJ whole genome shotgun (WGS) entry which is preliminary data.</text>
</comment>
<dbReference type="EMBL" id="JARKIE010000040">
    <property type="protein sequence ID" value="KAJ7694835.1"/>
    <property type="molecule type" value="Genomic_DNA"/>
</dbReference>
<organism evidence="2 3">
    <name type="scientific">Mycena rosella</name>
    <name type="common">Pink bonnet</name>
    <name type="synonym">Agaricus rosellus</name>
    <dbReference type="NCBI Taxonomy" id="1033263"/>
    <lineage>
        <taxon>Eukaryota</taxon>
        <taxon>Fungi</taxon>
        <taxon>Dikarya</taxon>
        <taxon>Basidiomycota</taxon>
        <taxon>Agaricomycotina</taxon>
        <taxon>Agaricomycetes</taxon>
        <taxon>Agaricomycetidae</taxon>
        <taxon>Agaricales</taxon>
        <taxon>Marasmiineae</taxon>
        <taxon>Mycenaceae</taxon>
        <taxon>Mycena</taxon>
    </lineage>
</organism>
<feature type="region of interest" description="Disordered" evidence="1">
    <location>
        <begin position="1"/>
        <end position="21"/>
    </location>
</feature>
<reference evidence="2" key="1">
    <citation type="submission" date="2023-03" db="EMBL/GenBank/DDBJ databases">
        <title>Massive genome expansion in bonnet fungi (Mycena s.s.) driven by repeated elements and novel gene families across ecological guilds.</title>
        <authorList>
            <consortium name="Lawrence Berkeley National Laboratory"/>
            <person name="Harder C.B."/>
            <person name="Miyauchi S."/>
            <person name="Viragh M."/>
            <person name="Kuo A."/>
            <person name="Thoen E."/>
            <person name="Andreopoulos B."/>
            <person name="Lu D."/>
            <person name="Skrede I."/>
            <person name="Drula E."/>
            <person name="Henrissat B."/>
            <person name="Morin E."/>
            <person name="Kohler A."/>
            <person name="Barry K."/>
            <person name="LaButti K."/>
            <person name="Morin E."/>
            <person name="Salamov A."/>
            <person name="Lipzen A."/>
            <person name="Mereny Z."/>
            <person name="Hegedus B."/>
            <person name="Baldrian P."/>
            <person name="Stursova M."/>
            <person name="Weitz H."/>
            <person name="Taylor A."/>
            <person name="Grigoriev I.V."/>
            <person name="Nagy L.G."/>
            <person name="Martin F."/>
            <person name="Kauserud H."/>
        </authorList>
    </citation>
    <scope>NUCLEOTIDE SEQUENCE</scope>
    <source>
        <strain evidence="2">CBHHK067</strain>
    </source>
</reference>
<gene>
    <name evidence="2" type="ORF">B0H17DRAFT_1131765</name>
</gene>
<evidence type="ECO:0000256" key="1">
    <source>
        <dbReference type="SAM" id="MobiDB-lite"/>
    </source>
</evidence>
<accession>A0AAD7GLL4</accession>
<protein>
    <submittedName>
        <fullName evidence="2">Uncharacterized protein</fullName>
    </submittedName>
</protein>
<dbReference type="Proteomes" id="UP001221757">
    <property type="component" value="Unassembled WGS sequence"/>
</dbReference>
<sequence>MQRTDDDDGHGQGHNTPRRGVRTFQLPAVVMNWAGVRNPPDMFSSPSLTPGVFNVADGTFTPHLLLQQNPTPLGVLDFTLDQIPYTNIITTGNIVYDGLTLATAQIIKVRAGLGQASRSLWNQVPSRDRALTIAGIVERDCFVKAEIPLNKVSRGTSEPVSADDTRGNTTPFVSNIAIVNAAKLTKISPGPEDIIYSRQSVAYSPDAGQPRTPHTPRSLHLLRVMSEKPSEADQDFWRCKSSQQPPPVMLPPAPREEDAQETLEGVRVTLSTLPKAVEGCRTRANQALIRLPAAL</sequence>